<accession>A0ABN1TB46</accession>
<dbReference type="SUPFAM" id="SSF81901">
    <property type="entry name" value="HCP-like"/>
    <property type="match status" value="1"/>
</dbReference>
<dbReference type="Proteomes" id="UP001499987">
    <property type="component" value="Unassembled WGS sequence"/>
</dbReference>
<dbReference type="RefSeq" id="WP_344622230.1">
    <property type="nucleotide sequence ID" value="NZ_BAAALD010000006.1"/>
</dbReference>
<comment type="caution">
    <text evidence="1">The sequence shown here is derived from an EMBL/GenBank/DDBJ whole genome shotgun (WGS) entry which is preliminary data.</text>
</comment>
<sequence length="209" mass="22676">MLGWFRRRRGTEDGRGEEIVSRRIPMASVGRPVPAELAELETEAESGDVLAMANLGAALIAVDRARALTWLTRAWDAGNVGAGFNLGTLHSLAGDTNRAQVIWERSAALGDPDAMLGLVRQALDRGDRATVDRWAPPILDQDEAYPITALGVAFRDHGDPDRAVQAFLRAESLGDAYAMEYRARLLDARGAHAEAAALRARAETAERMM</sequence>
<keyword evidence="2" id="KW-1185">Reference proteome</keyword>
<evidence type="ECO:0000313" key="2">
    <source>
        <dbReference type="Proteomes" id="UP001499987"/>
    </source>
</evidence>
<reference evidence="1 2" key="1">
    <citation type="journal article" date="2019" name="Int. J. Syst. Evol. Microbiol.">
        <title>The Global Catalogue of Microorganisms (GCM) 10K type strain sequencing project: providing services to taxonomists for standard genome sequencing and annotation.</title>
        <authorList>
            <consortium name="The Broad Institute Genomics Platform"/>
            <consortium name="The Broad Institute Genome Sequencing Center for Infectious Disease"/>
            <person name="Wu L."/>
            <person name="Ma J."/>
        </authorList>
    </citation>
    <scope>NUCLEOTIDE SEQUENCE [LARGE SCALE GENOMIC DNA]</scope>
    <source>
        <strain evidence="1 2">JCM 13002</strain>
    </source>
</reference>
<name>A0ABN1TB46_9ACTN</name>
<evidence type="ECO:0008006" key="3">
    <source>
        <dbReference type="Google" id="ProtNLM"/>
    </source>
</evidence>
<evidence type="ECO:0000313" key="1">
    <source>
        <dbReference type="EMBL" id="GAA1072298.1"/>
    </source>
</evidence>
<organism evidence="1 2">
    <name type="scientific">Kitasatospora arboriphila</name>
    <dbReference type="NCBI Taxonomy" id="258052"/>
    <lineage>
        <taxon>Bacteria</taxon>
        <taxon>Bacillati</taxon>
        <taxon>Actinomycetota</taxon>
        <taxon>Actinomycetes</taxon>
        <taxon>Kitasatosporales</taxon>
        <taxon>Streptomycetaceae</taxon>
        <taxon>Kitasatospora</taxon>
    </lineage>
</organism>
<dbReference type="Gene3D" id="1.25.40.10">
    <property type="entry name" value="Tetratricopeptide repeat domain"/>
    <property type="match status" value="1"/>
</dbReference>
<proteinExistence type="predicted"/>
<protein>
    <recommendedName>
        <fullName evidence="3">Sel1 repeat family protein</fullName>
    </recommendedName>
</protein>
<dbReference type="EMBL" id="BAAALD010000006">
    <property type="protein sequence ID" value="GAA1072298.1"/>
    <property type="molecule type" value="Genomic_DNA"/>
</dbReference>
<dbReference type="InterPro" id="IPR011990">
    <property type="entry name" value="TPR-like_helical_dom_sf"/>
</dbReference>
<gene>
    <name evidence="1" type="ORF">GCM10009663_09820</name>
</gene>